<dbReference type="InterPro" id="IPR015847">
    <property type="entry name" value="ExoRNase_PH_dom2"/>
</dbReference>
<keyword evidence="4" id="KW-0271">Exosome</keyword>
<dbReference type="SUPFAM" id="SSF54211">
    <property type="entry name" value="Ribosomal protein S5 domain 2-like"/>
    <property type="match status" value="1"/>
</dbReference>
<reference evidence="9" key="1">
    <citation type="submission" date="2020-01" db="EMBL/GenBank/DDBJ databases">
        <title>Draft genome sequence of the Termite Coptotermes fromosanus.</title>
        <authorList>
            <person name="Itakura S."/>
            <person name="Yosikawa Y."/>
            <person name="Umezawa K."/>
        </authorList>
    </citation>
    <scope>NUCLEOTIDE SEQUENCE [LARGE SCALE GENOMIC DNA]</scope>
</reference>
<dbReference type="FunCoup" id="A0A6L2P811">
    <property type="interactions" value="539"/>
</dbReference>
<evidence type="ECO:0000256" key="5">
    <source>
        <dbReference type="ARBA" id="ARBA00023242"/>
    </source>
</evidence>
<protein>
    <submittedName>
        <fullName evidence="8">Uncharacterized protein</fullName>
    </submittedName>
</protein>
<dbReference type="GO" id="GO:0071028">
    <property type="term" value="P:nuclear mRNA surveillance"/>
    <property type="evidence" value="ECO:0007669"/>
    <property type="project" value="TreeGrafter"/>
</dbReference>
<dbReference type="AlphaFoldDB" id="A0A6L2P811"/>
<keyword evidence="5" id="KW-0539">Nucleus</keyword>
<dbReference type="InParanoid" id="A0A6L2P811"/>
<evidence type="ECO:0000256" key="3">
    <source>
        <dbReference type="ARBA" id="ARBA00022552"/>
    </source>
</evidence>
<organism evidence="8 9">
    <name type="scientific">Coptotermes formosanus</name>
    <name type="common">Formosan subterranean termite</name>
    <dbReference type="NCBI Taxonomy" id="36987"/>
    <lineage>
        <taxon>Eukaryota</taxon>
        <taxon>Metazoa</taxon>
        <taxon>Ecdysozoa</taxon>
        <taxon>Arthropoda</taxon>
        <taxon>Hexapoda</taxon>
        <taxon>Insecta</taxon>
        <taxon>Pterygota</taxon>
        <taxon>Neoptera</taxon>
        <taxon>Polyneoptera</taxon>
        <taxon>Dictyoptera</taxon>
        <taxon>Blattodea</taxon>
        <taxon>Blattoidea</taxon>
        <taxon>Termitoidae</taxon>
        <taxon>Rhinotermitidae</taxon>
        <taxon>Coptotermes</taxon>
    </lineage>
</organism>
<name>A0A6L2P811_COPFO</name>
<dbReference type="InterPro" id="IPR050080">
    <property type="entry name" value="RNase_PH"/>
</dbReference>
<dbReference type="PANTHER" id="PTHR11953:SF1">
    <property type="entry name" value="EXOSOME COMPLEX COMPONENT RRP46"/>
    <property type="match status" value="1"/>
</dbReference>
<keyword evidence="9" id="KW-1185">Reference proteome</keyword>
<proteinExistence type="inferred from homology"/>
<dbReference type="GO" id="GO:0003723">
    <property type="term" value="F:RNA binding"/>
    <property type="evidence" value="ECO:0007669"/>
    <property type="project" value="TreeGrafter"/>
</dbReference>
<dbReference type="GO" id="GO:0005730">
    <property type="term" value="C:nucleolus"/>
    <property type="evidence" value="ECO:0007669"/>
    <property type="project" value="TreeGrafter"/>
</dbReference>
<dbReference type="CDD" id="cd11372">
    <property type="entry name" value="RNase_PH_RRP46"/>
    <property type="match status" value="1"/>
</dbReference>
<dbReference type="Gene3D" id="3.30.230.70">
    <property type="entry name" value="GHMP Kinase, N-terminal domain"/>
    <property type="match status" value="1"/>
</dbReference>
<dbReference type="SUPFAM" id="SSF55666">
    <property type="entry name" value="Ribonuclease PH domain 2-like"/>
    <property type="match status" value="1"/>
</dbReference>
<dbReference type="Pfam" id="PF03725">
    <property type="entry name" value="RNase_PH_C"/>
    <property type="match status" value="1"/>
</dbReference>
<dbReference type="InterPro" id="IPR020568">
    <property type="entry name" value="Ribosomal_Su5_D2-typ_SF"/>
</dbReference>
<feature type="domain" description="Exoribonuclease phosphorolytic" evidence="7">
    <location>
        <begin position="102"/>
        <end position="160"/>
    </location>
</feature>
<feature type="domain" description="Exoribonuclease phosphorolytic" evidence="6">
    <location>
        <begin position="1"/>
        <end position="96"/>
    </location>
</feature>
<gene>
    <name evidence="8" type="ORF">Cfor_09096</name>
</gene>
<accession>A0A6L2P811</accession>
<evidence type="ECO:0000259" key="6">
    <source>
        <dbReference type="Pfam" id="PF01138"/>
    </source>
</evidence>
<dbReference type="GO" id="GO:0034475">
    <property type="term" value="P:U4 snRNA 3'-end processing"/>
    <property type="evidence" value="ECO:0007669"/>
    <property type="project" value="TreeGrafter"/>
</dbReference>
<dbReference type="GO" id="GO:0071051">
    <property type="term" value="P:poly(A)-dependent snoRNA 3'-end processing"/>
    <property type="evidence" value="ECO:0007669"/>
    <property type="project" value="TreeGrafter"/>
</dbReference>
<keyword evidence="3" id="KW-0698">rRNA processing</keyword>
<dbReference type="GO" id="GO:0006364">
    <property type="term" value="P:rRNA processing"/>
    <property type="evidence" value="ECO:0007669"/>
    <property type="project" value="UniProtKB-KW"/>
</dbReference>
<comment type="subcellular location">
    <subcellularLocation>
        <location evidence="1">Nucleus</location>
    </subcellularLocation>
</comment>
<dbReference type="EMBL" id="BLKM01006607">
    <property type="protein sequence ID" value="GFG28351.1"/>
    <property type="molecule type" value="Genomic_DNA"/>
</dbReference>
<dbReference type="InterPro" id="IPR001247">
    <property type="entry name" value="ExoRNase_PH_dom1"/>
</dbReference>
<dbReference type="InterPro" id="IPR027408">
    <property type="entry name" value="PNPase/RNase_PH_dom_sf"/>
</dbReference>
<evidence type="ECO:0000256" key="1">
    <source>
        <dbReference type="ARBA" id="ARBA00004123"/>
    </source>
</evidence>
<evidence type="ECO:0000313" key="9">
    <source>
        <dbReference type="Proteomes" id="UP000502823"/>
    </source>
</evidence>
<dbReference type="PANTHER" id="PTHR11953">
    <property type="entry name" value="EXOSOME COMPLEX COMPONENT"/>
    <property type="match status" value="1"/>
</dbReference>
<dbReference type="Pfam" id="PF01138">
    <property type="entry name" value="RNase_PH"/>
    <property type="match status" value="1"/>
</dbReference>
<evidence type="ECO:0000256" key="4">
    <source>
        <dbReference type="ARBA" id="ARBA00022835"/>
    </source>
</evidence>
<dbReference type="OrthoDB" id="27298at2759"/>
<comment type="similarity">
    <text evidence="2">Belongs to the RNase PH family.</text>
</comment>
<evidence type="ECO:0000259" key="7">
    <source>
        <dbReference type="Pfam" id="PF03725"/>
    </source>
</evidence>
<evidence type="ECO:0000256" key="2">
    <source>
        <dbReference type="ARBA" id="ARBA00006678"/>
    </source>
</evidence>
<feature type="non-terminal residue" evidence="8">
    <location>
        <position position="1"/>
    </location>
</feature>
<sequence length="184" mass="20236">DTAVVTAVYGPVEAKPQRVLIDKASVEALYRPKAGLPCVHDRMRESLLRNTCATALLATLHPRTSISVIVQEMQDSGGLLACAVNSACLALMNSGIAMKFLVAAVSCMIDHEDKTLIDPDTKQLKGSKATLTFVFDSINKSIVASHTTGRFNQTQYQECVLRCKNVSDKIFSFYRDIIKNMHKE</sequence>
<dbReference type="GO" id="GO:0000177">
    <property type="term" value="C:cytoplasmic exosome (RNase complex)"/>
    <property type="evidence" value="ECO:0007669"/>
    <property type="project" value="TreeGrafter"/>
</dbReference>
<comment type="caution">
    <text evidence="8">The sequence shown here is derived from an EMBL/GenBank/DDBJ whole genome shotgun (WGS) entry which is preliminary data.</text>
</comment>
<dbReference type="GO" id="GO:0016075">
    <property type="term" value="P:rRNA catabolic process"/>
    <property type="evidence" value="ECO:0007669"/>
    <property type="project" value="TreeGrafter"/>
</dbReference>
<dbReference type="InterPro" id="IPR036345">
    <property type="entry name" value="ExoRNase_PH_dom2_sf"/>
</dbReference>
<evidence type="ECO:0000313" key="8">
    <source>
        <dbReference type="EMBL" id="GFG28351.1"/>
    </source>
</evidence>
<dbReference type="Proteomes" id="UP000502823">
    <property type="component" value="Unassembled WGS sequence"/>
</dbReference>
<dbReference type="GO" id="GO:0000176">
    <property type="term" value="C:nuclear exosome (RNase complex)"/>
    <property type="evidence" value="ECO:0007669"/>
    <property type="project" value="TreeGrafter"/>
</dbReference>